<dbReference type="Pfam" id="PF00528">
    <property type="entry name" value="BPD_transp_1"/>
    <property type="match status" value="1"/>
</dbReference>
<accession>A0A385DIG9</accession>
<evidence type="ECO:0000256" key="6">
    <source>
        <dbReference type="ARBA" id="ARBA00023136"/>
    </source>
</evidence>
<feature type="transmembrane region" description="Helical" evidence="9">
    <location>
        <begin position="91"/>
        <end position="114"/>
    </location>
</feature>
<dbReference type="CDD" id="cd13639">
    <property type="entry name" value="PBP2_OpuAC_like"/>
    <property type="match status" value="3"/>
</dbReference>
<evidence type="ECO:0000256" key="2">
    <source>
        <dbReference type="ARBA" id="ARBA00022448"/>
    </source>
</evidence>
<gene>
    <name evidence="11" type="ORF">D0C37_28055</name>
</gene>
<evidence type="ECO:0000256" key="4">
    <source>
        <dbReference type="ARBA" id="ARBA00022692"/>
    </source>
</evidence>
<evidence type="ECO:0000256" key="1">
    <source>
        <dbReference type="ARBA" id="ARBA00004141"/>
    </source>
</evidence>
<dbReference type="GeneID" id="300117982"/>
<comment type="subcellular location">
    <subcellularLocation>
        <location evidence="9">Cell membrane</location>
        <topology evidence="9">Multi-pass membrane protein</topology>
    </subcellularLocation>
    <subcellularLocation>
        <location evidence="1">Membrane</location>
        <topology evidence="1">Multi-pass membrane protein</topology>
    </subcellularLocation>
</comment>
<dbReference type="CDD" id="cd06261">
    <property type="entry name" value="TM_PBP2"/>
    <property type="match status" value="1"/>
</dbReference>
<feature type="transmembrane region" description="Helical" evidence="9">
    <location>
        <begin position="134"/>
        <end position="160"/>
    </location>
</feature>
<dbReference type="Gene3D" id="3.40.190.100">
    <property type="entry name" value="Glycine betaine-binding periplasmic protein, domain 2"/>
    <property type="match status" value="3"/>
</dbReference>
<feature type="transmembrane region" description="Helical" evidence="9">
    <location>
        <begin position="49"/>
        <end position="79"/>
    </location>
</feature>
<dbReference type="PROSITE" id="PS50928">
    <property type="entry name" value="ABC_TM1"/>
    <property type="match status" value="1"/>
</dbReference>
<dbReference type="GO" id="GO:0043190">
    <property type="term" value="C:ATP-binding cassette (ABC) transporter complex"/>
    <property type="evidence" value="ECO:0007669"/>
    <property type="project" value="InterPro"/>
</dbReference>
<keyword evidence="2 9" id="KW-0813">Transport</keyword>
<dbReference type="PANTHER" id="PTHR47737:SF1">
    <property type="entry name" value="GLYCINE BETAINE_PROLINE BETAINE TRANSPORT SYSTEM PERMEASE PROTEIN PROW"/>
    <property type="match status" value="1"/>
</dbReference>
<dbReference type="FunFam" id="1.10.3720.10:FF:000001">
    <property type="entry name" value="Glycine betaine ABC transporter, permease"/>
    <property type="match status" value="1"/>
</dbReference>
<proteinExistence type="inferred from homology"/>
<dbReference type="InterPro" id="IPR007210">
    <property type="entry name" value="ABC_Gly_betaine_transp_sub-bd"/>
</dbReference>
<evidence type="ECO:0000256" key="5">
    <source>
        <dbReference type="ARBA" id="ARBA00022989"/>
    </source>
</evidence>
<comment type="similarity">
    <text evidence="8">In the N-terminal section; belongs to the binding-protein-dependent transport system permease family.</text>
</comment>
<evidence type="ECO:0000313" key="12">
    <source>
        <dbReference type="Proteomes" id="UP000259636"/>
    </source>
</evidence>
<feature type="domain" description="ABC transmembrane type-1" evidence="10">
    <location>
        <begin position="87"/>
        <end position="266"/>
    </location>
</feature>
<dbReference type="RefSeq" id="WP_117350536.1">
    <property type="nucleotide sequence ID" value="NZ_CP031742.1"/>
</dbReference>
<feature type="transmembrane region" description="Helical" evidence="9">
    <location>
        <begin position="243"/>
        <end position="262"/>
    </location>
</feature>
<dbReference type="GO" id="GO:0031460">
    <property type="term" value="P:glycine betaine transport"/>
    <property type="evidence" value="ECO:0007669"/>
    <property type="project" value="TreeGrafter"/>
</dbReference>
<dbReference type="KEGG" id="sky:D0C37_28055"/>
<keyword evidence="5 9" id="KW-1133">Transmembrane helix</keyword>
<keyword evidence="4 9" id="KW-0812">Transmembrane</keyword>
<comment type="similarity">
    <text evidence="9">Belongs to the binding-protein-dependent transport system permease family.</text>
</comment>
<organism evidence="11 12">
    <name type="scientific">Streptomyces koyangensis</name>
    <dbReference type="NCBI Taxonomy" id="188770"/>
    <lineage>
        <taxon>Bacteria</taxon>
        <taxon>Bacillati</taxon>
        <taxon>Actinomycetota</taxon>
        <taxon>Actinomycetes</taxon>
        <taxon>Kitasatosporales</taxon>
        <taxon>Streptomycetaceae</taxon>
        <taxon>Streptomyces</taxon>
        <taxon>Streptomyces aurantiacus group</taxon>
    </lineage>
</organism>
<evidence type="ECO:0000256" key="9">
    <source>
        <dbReference type="RuleBase" id="RU363032"/>
    </source>
</evidence>
<dbReference type="InterPro" id="IPR000515">
    <property type="entry name" value="MetI-like"/>
</dbReference>
<dbReference type="GO" id="GO:0005275">
    <property type="term" value="F:amine transmembrane transporter activity"/>
    <property type="evidence" value="ECO:0007669"/>
    <property type="project" value="TreeGrafter"/>
</dbReference>
<dbReference type="PANTHER" id="PTHR47737">
    <property type="entry name" value="GLYCINE BETAINE/PROLINE BETAINE TRANSPORT SYSTEM PERMEASE PROTEIN PROW"/>
    <property type="match status" value="1"/>
</dbReference>
<dbReference type="GO" id="GO:0015871">
    <property type="term" value="P:choline transport"/>
    <property type="evidence" value="ECO:0007669"/>
    <property type="project" value="TreeGrafter"/>
</dbReference>
<name>A0A385DIG9_9ACTN</name>
<evidence type="ECO:0000259" key="10">
    <source>
        <dbReference type="PROSITE" id="PS50928"/>
    </source>
</evidence>
<evidence type="ECO:0000256" key="8">
    <source>
        <dbReference type="ARBA" id="ARBA00035652"/>
    </source>
</evidence>
<dbReference type="InterPro" id="IPR035906">
    <property type="entry name" value="MetI-like_sf"/>
</dbReference>
<dbReference type="Proteomes" id="UP000259636">
    <property type="component" value="Chromosome"/>
</dbReference>
<dbReference type="Gene3D" id="3.10.105.10">
    <property type="entry name" value="Dipeptide-binding Protein, Domain 3"/>
    <property type="match status" value="4"/>
</dbReference>
<keyword evidence="6 9" id="KW-0472">Membrane</keyword>
<keyword evidence="3" id="KW-1003">Cell membrane</keyword>
<dbReference type="GO" id="GO:0015226">
    <property type="term" value="F:carnitine transmembrane transporter activity"/>
    <property type="evidence" value="ECO:0007669"/>
    <property type="project" value="TreeGrafter"/>
</dbReference>
<feature type="transmembrane region" description="Helical" evidence="9">
    <location>
        <begin position="213"/>
        <end position="237"/>
    </location>
</feature>
<evidence type="ECO:0000256" key="3">
    <source>
        <dbReference type="ARBA" id="ARBA00022475"/>
    </source>
</evidence>
<evidence type="ECO:0000313" key="11">
    <source>
        <dbReference type="EMBL" id="AXQ58076.1"/>
    </source>
</evidence>
<dbReference type="Gene3D" id="1.10.3720.10">
    <property type="entry name" value="MetI-like"/>
    <property type="match status" value="1"/>
</dbReference>
<dbReference type="Pfam" id="PF04069">
    <property type="entry name" value="OpuAC"/>
    <property type="match status" value="3"/>
</dbReference>
<feature type="transmembrane region" description="Helical" evidence="9">
    <location>
        <begin position="302"/>
        <end position="322"/>
    </location>
</feature>
<reference evidence="11 12" key="1">
    <citation type="submission" date="2018-08" db="EMBL/GenBank/DDBJ databases">
        <authorList>
            <person name="Ferrada E.E."/>
            <person name="Latorre B.A."/>
        </authorList>
    </citation>
    <scope>NUCLEOTIDE SEQUENCE [LARGE SCALE GENOMIC DNA]</scope>
    <source>
        <strain evidence="11 12">VK-A60T</strain>
    </source>
</reference>
<sequence length="1148" mass="126555">MPRLPFGEWVDSGVDWLQNNLAWLFDAISAVVKGLDTGINAVLTAPEPLLLAGIFAVIAWWLRGLLAGALSFVGFGLIISMELWDDAMATLSLVLVATLVAIVLSVPLGIWAARSRTVSAVLRPVLDFMQTMPGMVYLLPAVIFFGLGAAPGIVATIIFAMPPGVRMTELGIRQVDGELVEAAEAFGTTPRNTLLRVQLPLALSTIMAGVNQVIMLGLSMVVIAGMVGAAGLGSSVYEGISQLNIGLGFEAGVSIVILAIYLDRLTSGLGQQVSPVGRRAIAKARTAAAGGKKIWSYRPQTAVAMVGVVVLALIAGGMGALGSSDNEAQADSGNVGQGREINIGYIPWDEGIASTFLWKEMLEQRGFKVNAQQYEAGALYTGMANGEIDFETDSWLPTTHESYWKKYGDKLEDMGSWYGPTSLEIAVPSYVKGIESMEDLKGQADKFKGRIVGIEPGAGEMQLLKSKVLKEYGLDKEFKVVDGSTPAMLAELKRAYAKEEPIAVTLWSPHWAYNEFELTKLKDPKGAWGEGDQIHTLARKGFSKDFPEVGKWLKDFKMSEEQLTSLEAEIQGADKGKEQDAVRAWLKDQPDALDTWAPVSGGDNTDIGKGREINVGYIPWDEGIASTFLWKEMLEQRGFKVNAQQYEAGALYTGMANGEIDFETDSWLPTTHESYWKKYGDKLEDMGSWYGPTSLEIAVPSYVKGIESMEDLKGQADKFKGRIVGIEPGAGEMQLLKSKVLKEYGLDKEFKVVDGSTPAMLAELKRAYAKEEPIAVTLWSPHWAYNEFDLTKLKDPAGAWGEGDEIHTLARKGFSKDFPEVGKWLKDFKMSEEQLTSLEAEIQGADKGKEQDAVRAWLKDQPDALDTWAPVSGGDSDKKKDVAAEAKRPMEVAWFPWEEDIAATYLWKHVLEDRGYKMNLHQFEVGPMYAAMSRGQIDVQFDAWLPNTQKKYWDKYQDELVDLGDWYGPTSLELAVPDYVKDVKSLADLKGKGEQFDGRIVGIEAGTETMDILKNKVVPGYGLSGEYKVVDSSTPGMLAELKRAYAKKEPIAVMLWTPHWAYNEYKLNKLDDPKKLFGEGDQLRTVAHKSFTENYPVASDWFRDFELSEDQLAGLENEIQKLGTGKEEQAVDAWLKENPEMVDKLAPM</sequence>
<dbReference type="SUPFAM" id="SSF53850">
    <property type="entry name" value="Periplasmic binding protein-like II"/>
    <property type="match status" value="3"/>
</dbReference>
<evidence type="ECO:0000256" key="7">
    <source>
        <dbReference type="ARBA" id="ARBA00035642"/>
    </source>
</evidence>
<dbReference type="SUPFAM" id="SSF161098">
    <property type="entry name" value="MetI-like"/>
    <property type="match status" value="1"/>
</dbReference>
<protein>
    <submittedName>
        <fullName evidence="11">ABC transporter permease subunit</fullName>
    </submittedName>
</protein>
<comment type="similarity">
    <text evidence="7">In the C-terminal section; belongs to the OsmX family.</text>
</comment>
<dbReference type="EMBL" id="CP031742">
    <property type="protein sequence ID" value="AXQ58076.1"/>
    <property type="molecule type" value="Genomic_DNA"/>
</dbReference>
<dbReference type="AlphaFoldDB" id="A0A385DIG9"/>